<gene>
    <name evidence="1" type="ORF">LCGC14_2109130</name>
</gene>
<evidence type="ECO:0000313" key="1">
    <source>
        <dbReference type="EMBL" id="KKL70016.1"/>
    </source>
</evidence>
<reference evidence="1" key="1">
    <citation type="journal article" date="2015" name="Nature">
        <title>Complex archaea that bridge the gap between prokaryotes and eukaryotes.</title>
        <authorList>
            <person name="Spang A."/>
            <person name="Saw J.H."/>
            <person name="Jorgensen S.L."/>
            <person name="Zaremba-Niedzwiedzka K."/>
            <person name="Martijn J."/>
            <person name="Lind A.E."/>
            <person name="van Eijk R."/>
            <person name="Schleper C."/>
            <person name="Guy L."/>
            <person name="Ettema T.J."/>
        </authorList>
    </citation>
    <scope>NUCLEOTIDE SEQUENCE</scope>
</reference>
<accession>A0A0F9EUQ7</accession>
<organism evidence="1">
    <name type="scientific">marine sediment metagenome</name>
    <dbReference type="NCBI Taxonomy" id="412755"/>
    <lineage>
        <taxon>unclassified sequences</taxon>
        <taxon>metagenomes</taxon>
        <taxon>ecological metagenomes</taxon>
    </lineage>
</organism>
<protein>
    <submittedName>
        <fullName evidence="1">Uncharacterized protein</fullName>
    </submittedName>
</protein>
<name>A0A0F9EUQ7_9ZZZZ</name>
<dbReference type="AlphaFoldDB" id="A0A0F9EUQ7"/>
<sequence>MTSGYSPTWRRFLQRRAYVLFYQCKAENYHWRWQKLCWCRHGDNGRTEPEELRFHRRMGLRWIYEWGWRRWLLHKTYWALLHRFQNRCFLDWQHECVVCRKTAPGFHVHRDTLHFWRRP</sequence>
<dbReference type="EMBL" id="LAZR01026020">
    <property type="protein sequence ID" value="KKL70016.1"/>
    <property type="molecule type" value="Genomic_DNA"/>
</dbReference>
<proteinExistence type="predicted"/>
<comment type="caution">
    <text evidence="1">The sequence shown here is derived from an EMBL/GenBank/DDBJ whole genome shotgun (WGS) entry which is preliminary data.</text>
</comment>